<keyword evidence="2" id="KW-1185">Reference proteome</keyword>
<dbReference type="EMBL" id="JAOVZR010000001">
    <property type="protein sequence ID" value="MCY0146416.1"/>
    <property type="molecule type" value="Genomic_DNA"/>
</dbReference>
<proteinExistence type="predicted"/>
<sequence>MRTNIEIDDELVAELMKLTGRKTKRQVVDDALRDQLLRKRAAQAILKLEGAIEWEGSIATLRGEQ</sequence>
<evidence type="ECO:0000313" key="1">
    <source>
        <dbReference type="EMBL" id="MCY0146416.1"/>
    </source>
</evidence>
<reference evidence="1" key="1">
    <citation type="submission" date="2022-10" db="EMBL/GenBank/DDBJ databases">
        <title>Hoeflea sp. G2-23, isolated from marine algae.</title>
        <authorList>
            <person name="Kristyanto S."/>
            <person name="Kim J.M."/>
            <person name="Jeon C.O."/>
        </authorList>
    </citation>
    <scope>NUCLEOTIDE SEQUENCE</scope>
    <source>
        <strain evidence="1">G2-23</strain>
    </source>
</reference>
<gene>
    <name evidence="1" type="ORF">OEG84_01450</name>
</gene>
<dbReference type="InterPro" id="IPR019239">
    <property type="entry name" value="VapB_antitoxin"/>
</dbReference>
<protein>
    <submittedName>
        <fullName evidence="1">Type II toxin-antitoxin system VapB family antitoxin</fullName>
    </submittedName>
</protein>
<accession>A0ABT3Z3W9</accession>
<dbReference type="Pfam" id="PF09957">
    <property type="entry name" value="VapB_antitoxin"/>
    <property type="match status" value="1"/>
</dbReference>
<organism evidence="1 2">
    <name type="scientific">Hoeflea algicola</name>
    <dbReference type="NCBI Taxonomy" id="2983763"/>
    <lineage>
        <taxon>Bacteria</taxon>
        <taxon>Pseudomonadati</taxon>
        <taxon>Pseudomonadota</taxon>
        <taxon>Alphaproteobacteria</taxon>
        <taxon>Hyphomicrobiales</taxon>
        <taxon>Rhizobiaceae</taxon>
        <taxon>Hoeflea</taxon>
    </lineage>
</organism>
<comment type="caution">
    <text evidence="1">The sequence shown here is derived from an EMBL/GenBank/DDBJ whole genome shotgun (WGS) entry which is preliminary data.</text>
</comment>
<name>A0ABT3Z3W9_9HYPH</name>
<dbReference type="Proteomes" id="UP001073227">
    <property type="component" value="Unassembled WGS sequence"/>
</dbReference>
<dbReference type="RefSeq" id="WP_267652087.1">
    <property type="nucleotide sequence ID" value="NZ_JAOVZR010000001.1"/>
</dbReference>
<evidence type="ECO:0000313" key="2">
    <source>
        <dbReference type="Proteomes" id="UP001073227"/>
    </source>
</evidence>